<dbReference type="RefSeq" id="WP_002695489.1">
    <property type="nucleotide sequence ID" value="NZ_AAWS01000008.1"/>
</dbReference>
<dbReference type="AlphaFoldDB" id="A1ZHH7"/>
<evidence type="ECO:0000313" key="3">
    <source>
        <dbReference type="EMBL" id="EAY29984.1"/>
    </source>
</evidence>
<evidence type="ECO:0000256" key="1">
    <source>
        <dbReference type="SAM" id="Phobius"/>
    </source>
</evidence>
<name>A1ZHH7_MICM2</name>
<dbReference type="InterPro" id="IPR050553">
    <property type="entry name" value="Thioredoxin_ResA/DsbE_sf"/>
</dbReference>
<dbReference type="PANTHER" id="PTHR42852">
    <property type="entry name" value="THIOL:DISULFIDE INTERCHANGE PROTEIN DSBE"/>
    <property type="match status" value="1"/>
</dbReference>
<accession>A1ZHH7</accession>
<dbReference type="InterPro" id="IPR013766">
    <property type="entry name" value="Thioredoxin_domain"/>
</dbReference>
<dbReference type="SUPFAM" id="SSF52833">
    <property type="entry name" value="Thioredoxin-like"/>
    <property type="match status" value="1"/>
</dbReference>
<keyword evidence="1" id="KW-0472">Membrane</keyword>
<sequence>MTNQEKHSKKKKKKSLKRELIEWAVFLTVIGILWVTGWYKDLASGMQQMVLKTGFVQASAHKKEAQTTAPYNFQLRSLDGKLFNFNDLRGKTVFLNIWASWCPPCIAEMPDIHQLYKEVHSKHIKFVMLSLDDDPKKAARFIQRKGYSFPVYTQATALPPAYSSKTIPTTFVISPQGKIVVKHTGMAAYNTDKFKKLLMDVAQAKN</sequence>
<reference evidence="3 4" key="1">
    <citation type="submission" date="2007-01" db="EMBL/GenBank/DDBJ databases">
        <authorList>
            <person name="Haygood M."/>
            <person name="Podell S."/>
            <person name="Anderson C."/>
            <person name="Hopkinson B."/>
            <person name="Roe K."/>
            <person name="Barbeau K."/>
            <person name="Gaasterland T."/>
            <person name="Ferriera S."/>
            <person name="Johnson J."/>
            <person name="Kravitz S."/>
            <person name="Beeson K."/>
            <person name="Sutton G."/>
            <person name="Rogers Y.-H."/>
            <person name="Friedman R."/>
            <person name="Frazier M."/>
            <person name="Venter J.C."/>
        </authorList>
    </citation>
    <scope>NUCLEOTIDE SEQUENCE [LARGE SCALE GENOMIC DNA]</scope>
    <source>
        <strain evidence="3 4">ATCC 23134</strain>
    </source>
</reference>
<dbReference type="Proteomes" id="UP000004095">
    <property type="component" value="Unassembled WGS sequence"/>
</dbReference>
<keyword evidence="4" id="KW-1185">Reference proteome</keyword>
<keyword evidence="1" id="KW-1133">Transmembrane helix</keyword>
<protein>
    <submittedName>
        <fullName evidence="3">Thiol:disulfide interchange protein</fullName>
    </submittedName>
</protein>
<dbReference type="Gene3D" id="3.40.30.10">
    <property type="entry name" value="Glutaredoxin"/>
    <property type="match status" value="1"/>
</dbReference>
<proteinExistence type="predicted"/>
<evidence type="ECO:0000259" key="2">
    <source>
        <dbReference type="PROSITE" id="PS51352"/>
    </source>
</evidence>
<dbReference type="Pfam" id="PF08534">
    <property type="entry name" value="Redoxin"/>
    <property type="match status" value="1"/>
</dbReference>
<dbReference type="InterPro" id="IPR013740">
    <property type="entry name" value="Redoxin"/>
</dbReference>
<dbReference type="eggNOG" id="COG0526">
    <property type="taxonomic scope" value="Bacteria"/>
</dbReference>
<dbReference type="EMBL" id="AAWS01000008">
    <property type="protein sequence ID" value="EAY29984.1"/>
    <property type="molecule type" value="Genomic_DNA"/>
</dbReference>
<feature type="domain" description="Thioredoxin" evidence="2">
    <location>
        <begin position="64"/>
        <end position="203"/>
    </location>
</feature>
<dbReference type="OrthoDB" id="6399635at2"/>
<dbReference type="PROSITE" id="PS51352">
    <property type="entry name" value="THIOREDOXIN_2"/>
    <property type="match status" value="1"/>
</dbReference>
<organism evidence="3 4">
    <name type="scientific">Microscilla marina ATCC 23134</name>
    <dbReference type="NCBI Taxonomy" id="313606"/>
    <lineage>
        <taxon>Bacteria</taxon>
        <taxon>Pseudomonadati</taxon>
        <taxon>Bacteroidota</taxon>
        <taxon>Cytophagia</taxon>
        <taxon>Cytophagales</taxon>
        <taxon>Microscillaceae</taxon>
        <taxon>Microscilla</taxon>
    </lineage>
</organism>
<dbReference type="CDD" id="cd02966">
    <property type="entry name" value="TlpA_like_family"/>
    <property type="match status" value="1"/>
</dbReference>
<dbReference type="GO" id="GO:0016491">
    <property type="term" value="F:oxidoreductase activity"/>
    <property type="evidence" value="ECO:0007669"/>
    <property type="project" value="InterPro"/>
</dbReference>
<dbReference type="InterPro" id="IPR036249">
    <property type="entry name" value="Thioredoxin-like_sf"/>
</dbReference>
<keyword evidence="1" id="KW-0812">Transmembrane</keyword>
<gene>
    <name evidence="3" type="ORF">M23134_05317</name>
</gene>
<comment type="caution">
    <text evidence="3">The sequence shown here is derived from an EMBL/GenBank/DDBJ whole genome shotgun (WGS) entry which is preliminary data.</text>
</comment>
<dbReference type="PANTHER" id="PTHR42852:SF17">
    <property type="entry name" value="THIOREDOXIN-LIKE PROTEIN HI_1115"/>
    <property type="match status" value="1"/>
</dbReference>
<feature type="transmembrane region" description="Helical" evidence="1">
    <location>
        <begin position="20"/>
        <end position="39"/>
    </location>
</feature>
<evidence type="ECO:0000313" key="4">
    <source>
        <dbReference type="Proteomes" id="UP000004095"/>
    </source>
</evidence>